<sequence>MNNIIGFVVITIFICGLSYGFMRQMKETSYIMKISEFTDRSVIGNLICSISYGSFLISYILNVLTSLERLGIFIITSENTSFSCGIFLMISLISKYIIVPTKQA</sequence>
<dbReference type="Proteomes" id="UP000486903">
    <property type="component" value="Unassembled WGS sequence"/>
</dbReference>
<evidence type="ECO:0000313" key="1">
    <source>
        <dbReference type="EMBL" id="NFV25511.1"/>
    </source>
</evidence>
<accession>A0A6B4JLK9</accession>
<dbReference type="EMBL" id="SXFB01000002">
    <property type="protein sequence ID" value="NFV25511.1"/>
    <property type="molecule type" value="Genomic_DNA"/>
</dbReference>
<name>A0A6B4JLK9_CLOBO</name>
<dbReference type="RefSeq" id="WP_003370772.1">
    <property type="nucleotide sequence ID" value="NZ_JACBBA010000002.1"/>
</dbReference>
<evidence type="ECO:0000313" key="2">
    <source>
        <dbReference type="Proteomes" id="UP000486903"/>
    </source>
</evidence>
<reference evidence="1 2" key="1">
    <citation type="submission" date="2019-04" db="EMBL/GenBank/DDBJ databases">
        <title>Genome sequencing of Clostridium botulinum Groups I-IV and Clostridium butyricum.</title>
        <authorList>
            <person name="Brunt J."/>
            <person name="Van Vliet A.H.M."/>
            <person name="Stringer S.C."/>
            <person name="Carter A.T."/>
            <person name="Peck M.W."/>
        </authorList>
    </citation>
    <scope>NUCLEOTIDE SEQUENCE [LARGE SCALE GENOMIC DNA]</scope>
    <source>
        <strain evidence="1 2">BL81</strain>
    </source>
</reference>
<gene>
    <name evidence="1" type="ORF">FDG31_04905</name>
</gene>
<proteinExistence type="predicted"/>
<organism evidence="1 2">
    <name type="scientific">Clostridium botulinum</name>
    <dbReference type="NCBI Taxonomy" id="1491"/>
    <lineage>
        <taxon>Bacteria</taxon>
        <taxon>Bacillati</taxon>
        <taxon>Bacillota</taxon>
        <taxon>Clostridia</taxon>
        <taxon>Eubacteriales</taxon>
        <taxon>Clostridiaceae</taxon>
        <taxon>Clostridium</taxon>
    </lineage>
</organism>
<protein>
    <submittedName>
        <fullName evidence="1">Uncharacterized protein</fullName>
    </submittedName>
</protein>
<dbReference type="AlphaFoldDB" id="A0A6B4JLK9"/>
<comment type="caution">
    <text evidence="1">The sequence shown here is derived from an EMBL/GenBank/DDBJ whole genome shotgun (WGS) entry which is preliminary data.</text>
</comment>